<name>A0A2C9UGA1_MANES</name>
<evidence type="ECO:0000313" key="4">
    <source>
        <dbReference type="EMBL" id="OAY28773.1"/>
    </source>
</evidence>
<organism evidence="4 5">
    <name type="scientific">Manihot esculenta</name>
    <name type="common">Cassava</name>
    <name type="synonym">Jatropha manihot</name>
    <dbReference type="NCBI Taxonomy" id="3983"/>
    <lineage>
        <taxon>Eukaryota</taxon>
        <taxon>Viridiplantae</taxon>
        <taxon>Streptophyta</taxon>
        <taxon>Embryophyta</taxon>
        <taxon>Tracheophyta</taxon>
        <taxon>Spermatophyta</taxon>
        <taxon>Magnoliopsida</taxon>
        <taxon>eudicotyledons</taxon>
        <taxon>Gunneridae</taxon>
        <taxon>Pentapetalae</taxon>
        <taxon>rosids</taxon>
        <taxon>fabids</taxon>
        <taxon>Malpighiales</taxon>
        <taxon>Euphorbiaceae</taxon>
        <taxon>Crotonoideae</taxon>
        <taxon>Manihoteae</taxon>
        <taxon>Manihot</taxon>
    </lineage>
</organism>
<keyword evidence="5" id="KW-1185">Reference proteome</keyword>
<keyword evidence="2" id="KW-1015">Disulfide bond</keyword>
<dbReference type="EMBL" id="CM004401">
    <property type="protein sequence ID" value="OAY28773.1"/>
    <property type="molecule type" value="Genomic_DNA"/>
</dbReference>
<dbReference type="Proteomes" id="UP000091857">
    <property type="component" value="Chromosome 15"/>
</dbReference>
<feature type="chain" id="PRO_5012971459" evidence="3">
    <location>
        <begin position="27"/>
        <end position="166"/>
    </location>
</feature>
<proteinExistence type="inferred from homology"/>
<accession>A0A2C9UGA1</accession>
<dbReference type="Gramene" id="Manes.15G093200.1.v8.1">
    <property type="protein sequence ID" value="Manes.15G093200.1.v8.1.CDS"/>
    <property type="gene ID" value="Manes.15G093200.v8.1"/>
</dbReference>
<protein>
    <submittedName>
        <fullName evidence="4">Uncharacterized protein</fullName>
    </submittedName>
</protein>
<comment type="similarity">
    <text evidence="1">Belongs to the Ole e I family.</text>
</comment>
<dbReference type="InterPro" id="IPR006040">
    <property type="entry name" value="Allergen_Ole_e_I_CS"/>
</dbReference>
<dbReference type="STRING" id="3983.A0A2C9UGA1"/>
<evidence type="ECO:0000256" key="1">
    <source>
        <dbReference type="ARBA" id="ARBA00010049"/>
    </source>
</evidence>
<keyword evidence="3" id="KW-0732">Signal</keyword>
<dbReference type="AlphaFoldDB" id="A0A2C9UGA1"/>
<sequence length="166" mass="18310">MTTRLTFTFHIASALCFSSLVNFALAGGLHVEGKVYCDPCRVEFETKISEMISGATVKLECHDRDNNSLTFSAEGVTNDKGVYRLPVDEGDYEQDICEVKLIKSGMADCNEPFKTTDRARVLLTKNVGVVQSTRYANPLGFMKKEVNPECGEVLKSMGFVPLNVVV</sequence>
<dbReference type="InterPro" id="IPR006041">
    <property type="entry name" value="Pollen_Ole_e1_allergen"/>
</dbReference>
<dbReference type="PROSITE" id="PS00925">
    <property type="entry name" value="OLEEI"/>
    <property type="match status" value="1"/>
</dbReference>
<evidence type="ECO:0000256" key="3">
    <source>
        <dbReference type="SAM" id="SignalP"/>
    </source>
</evidence>
<evidence type="ECO:0000313" key="5">
    <source>
        <dbReference type="Proteomes" id="UP000091857"/>
    </source>
</evidence>
<dbReference type="OrthoDB" id="1888725at2759"/>
<dbReference type="PANTHER" id="PTHR31614:SF20">
    <property type="entry name" value="POLLEN PROTEIN OLE E I-LIKE PROTEIN"/>
    <property type="match status" value="1"/>
</dbReference>
<comment type="caution">
    <text evidence="4">The sequence shown here is derived from an EMBL/GenBank/DDBJ whole genome shotgun (WGS) entry which is preliminary data.</text>
</comment>
<gene>
    <name evidence="4" type="ORF">MANES_15G093200v8</name>
</gene>
<dbReference type="PANTHER" id="PTHR31614">
    <property type="entry name" value="PROTEIN DOWNSTREAM OF FLC-RELATED"/>
    <property type="match status" value="1"/>
</dbReference>
<evidence type="ECO:0000256" key="2">
    <source>
        <dbReference type="ARBA" id="ARBA00023157"/>
    </source>
</evidence>
<dbReference type="OMA" id="ADCNEPF"/>
<reference evidence="5" key="1">
    <citation type="journal article" date="2016" name="Nat. Biotechnol.">
        <title>Sequencing wild and cultivated cassava and related species reveals extensive interspecific hybridization and genetic diversity.</title>
        <authorList>
            <person name="Bredeson J.V."/>
            <person name="Lyons J.B."/>
            <person name="Prochnik S.E."/>
            <person name="Wu G.A."/>
            <person name="Ha C.M."/>
            <person name="Edsinger-Gonzales E."/>
            <person name="Grimwood J."/>
            <person name="Schmutz J."/>
            <person name="Rabbi I.Y."/>
            <person name="Egesi C."/>
            <person name="Nauluvula P."/>
            <person name="Lebot V."/>
            <person name="Ndunguru J."/>
            <person name="Mkamilo G."/>
            <person name="Bart R.S."/>
            <person name="Setter T.L."/>
            <person name="Gleadow R.M."/>
            <person name="Kulakow P."/>
            <person name="Ferguson M.E."/>
            <person name="Rounsley S."/>
            <person name="Rokhsar D.S."/>
        </authorList>
    </citation>
    <scope>NUCLEOTIDE SEQUENCE [LARGE SCALE GENOMIC DNA]</scope>
    <source>
        <strain evidence="5">cv. AM560-2</strain>
    </source>
</reference>
<feature type="signal peptide" evidence="3">
    <location>
        <begin position="1"/>
        <end position="26"/>
    </location>
</feature>
<dbReference type="Pfam" id="PF01190">
    <property type="entry name" value="Pollen_Ole_e_1"/>
    <property type="match status" value="1"/>
</dbReference>
<dbReference type="GO" id="GO:0005615">
    <property type="term" value="C:extracellular space"/>
    <property type="evidence" value="ECO:0007669"/>
    <property type="project" value="InterPro"/>
</dbReference>